<feature type="region of interest" description="Disordered" evidence="4">
    <location>
        <begin position="289"/>
        <end position="327"/>
    </location>
</feature>
<dbReference type="InterPro" id="IPR052435">
    <property type="entry name" value="YY1-Transcr_Regul"/>
</dbReference>
<feature type="region of interest" description="Disordered" evidence="4">
    <location>
        <begin position="1128"/>
        <end position="1178"/>
    </location>
</feature>
<organism evidence="5 6">
    <name type="scientific">Coffea arabica</name>
    <name type="common">Arabian coffee</name>
    <dbReference type="NCBI Taxonomy" id="13443"/>
    <lineage>
        <taxon>Eukaryota</taxon>
        <taxon>Viridiplantae</taxon>
        <taxon>Streptophyta</taxon>
        <taxon>Embryophyta</taxon>
        <taxon>Tracheophyta</taxon>
        <taxon>Spermatophyta</taxon>
        <taxon>Magnoliopsida</taxon>
        <taxon>eudicotyledons</taxon>
        <taxon>Gunneridae</taxon>
        <taxon>Pentapetalae</taxon>
        <taxon>asterids</taxon>
        <taxon>lamiids</taxon>
        <taxon>Gentianales</taxon>
        <taxon>Rubiaceae</taxon>
        <taxon>Ixoroideae</taxon>
        <taxon>Gardenieae complex</taxon>
        <taxon>Bertiereae - Coffeeae clade</taxon>
        <taxon>Coffeeae</taxon>
        <taxon>Coffea</taxon>
    </lineage>
</organism>
<feature type="compositionally biased region" description="Basic and acidic residues" evidence="4">
    <location>
        <begin position="140"/>
        <end position="155"/>
    </location>
</feature>
<feature type="region of interest" description="Disordered" evidence="4">
    <location>
        <begin position="1"/>
        <end position="20"/>
    </location>
</feature>
<dbReference type="GeneID" id="113710221"/>
<evidence type="ECO:0000256" key="1">
    <source>
        <dbReference type="ARBA" id="ARBA00023015"/>
    </source>
</evidence>
<gene>
    <name evidence="6" type="primary">LOC113710221</name>
</gene>
<feature type="compositionally biased region" description="Low complexity" evidence="4">
    <location>
        <begin position="72"/>
        <end position="85"/>
    </location>
</feature>
<protein>
    <submittedName>
        <fullName evidence="6">Uncharacterized protein isoform X3</fullName>
    </submittedName>
</protein>
<evidence type="ECO:0000256" key="3">
    <source>
        <dbReference type="ARBA" id="ARBA00023242"/>
    </source>
</evidence>
<feature type="compositionally biased region" description="Polar residues" evidence="4">
    <location>
        <begin position="99"/>
        <end position="110"/>
    </location>
</feature>
<feature type="region of interest" description="Disordered" evidence="4">
    <location>
        <begin position="684"/>
        <end position="723"/>
    </location>
</feature>
<feature type="region of interest" description="Disordered" evidence="4">
    <location>
        <begin position="627"/>
        <end position="656"/>
    </location>
</feature>
<feature type="compositionally biased region" description="Polar residues" evidence="4">
    <location>
        <begin position="1217"/>
        <end position="1227"/>
    </location>
</feature>
<feature type="compositionally biased region" description="Polar residues" evidence="4">
    <location>
        <begin position="1242"/>
        <end position="1272"/>
    </location>
</feature>
<feature type="compositionally biased region" description="Basic and acidic residues" evidence="4">
    <location>
        <begin position="644"/>
        <end position="656"/>
    </location>
</feature>
<dbReference type="RefSeq" id="XP_071921604.1">
    <property type="nucleotide sequence ID" value="XM_072065503.1"/>
</dbReference>
<evidence type="ECO:0000313" key="6">
    <source>
        <dbReference type="RefSeq" id="XP_071921604.1"/>
    </source>
</evidence>
<feature type="compositionally biased region" description="Polar residues" evidence="4">
    <location>
        <begin position="684"/>
        <end position="701"/>
    </location>
</feature>
<evidence type="ECO:0000256" key="2">
    <source>
        <dbReference type="ARBA" id="ARBA00023163"/>
    </source>
</evidence>
<feature type="compositionally biased region" description="Polar residues" evidence="4">
    <location>
        <begin position="1297"/>
        <end position="1311"/>
    </location>
</feature>
<evidence type="ECO:0000256" key="4">
    <source>
        <dbReference type="SAM" id="MobiDB-lite"/>
    </source>
</evidence>
<feature type="region of interest" description="Disordered" evidence="4">
    <location>
        <begin position="1191"/>
        <end position="1311"/>
    </location>
</feature>
<reference evidence="6" key="1">
    <citation type="submission" date="2025-08" db="UniProtKB">
        <authorList>
            <consortium name="RefSeq"/>
        </authorList>
    </citation>
    <scope>IDENTIFICATION</scope>
    <source>
        <tissue evidence="6">Leaves</tissue>
    </source>
</reference>
<feature type="compositionally biased region" description="Acidic residues" evidence="4">
    <location>
        <begin position="1128"/>
        <end position="1141"/>
    </location>
</feature>
<sequence>MLPREVGDPNGHGTIPACASVDKCGEYPMEQEVNENKGDTADGVGNRNEVEDGYEDEDEEEDVDFNPLLKDSPSQEASSSLSSENEGLDADVTDIRENASASVATDSTAKLPSPVQDCPVGDTDPGEEVVTQTETSTAGECKKGSEIGSLHEKSEGSGSRMFVDSDLVAGEFSPAVHSGKPVINMDDEDAICMRTRARYSLASFTLDELETFLQETDDDDDLQNVDDEEEYRKFLAAVLLGGDGDPQSAQENDNVDDEDEENDADFELEIEEALESDIDEDARDGIQEEVYDVAGRRPKTRQNRRKKASVEGNKKLLGQSKRPLRPLLPSAPLAQRLPFSTLDGKSFIMNHAADFPPSTTDGSINGFSPHQIGQLHCLIHEHMQLLVQEYHRRQVGLTCDTRSEREPLFPLSCFPASEPCDQILRGADSPTLSVAHLSPKSDRTPKKTMASALVERAKKQSVALVPKEIAEIAQRFYPLFNPALYPHKPPPAPLANRVLFTEAEDELLALGLMEYNTDWKAIQQRFLPCKSKHQIFVRQKNRSSSKAPENPIKAVRRMKNSPLTADEIARIEEGLKIFKLDWMSIWKFFVPYRDPSLLPRQWRIANGTQKSYKCDATKNAKRQLYERNRRASKPAALPNWQTSPEKEDNSTDKVCVDKNNVRNQMDREEESYVHEAFLADWGPGTSNLASSFPNSQQQEKSPLQPPLQEGSQVSEQLRRSGSEGAQAPIFNEFPAAVRSSSSQVCGRPYRARRVNNARLVKLAPDLPPVNLPPSVRVMSQSAFKSYQGGATVQPSSANSSVIGPGAEAGVGKVVKHTANSGVCNSAKAGQITISPVNANTSNRQPRDSLIIRNKDASEERDESDLQMHPLLFQAPENSHFPYYPLHSSASASSSFNFFAGSPPQLNLSLFHNPRHANSAVNFLAKSLKPSESGSSCRVDFHPLLQRSEDVNSSSVAACSTAQFSANLETSEGRCAQVQSPLGGTPSMCCAHNSSAASAVSPGQKINELDLDICLSSTSRQHKALGSEDVNECGTAVSVANAKDFRNLGSPMPKDSLKQSSQYMPVAYAPDKIGSKLDSGVHAVVVASDEGNRSSADNTEDQSLPEIVMEQEELSDSEDEVGENVEFECEEMADSEAEEGSDSDQMVDMQNEDVEKADADADSNDQQDDPIRCDDSEGNAFQTVEGCQMGKKIDHSSSSLSLNLNSCPPGSPLMKKPNNGSLKGSNTAPDEKVHSGARAATENIPSNDDNVASQKQVVELGSQSNLNSGITSSKKPRKRACGADLRLRRGTPKRRNTSLKTDMNSAKSKQDS</sequence>
<evidence type="ECO:0000313" key="5">
    <source>
        <dbReference type="Proteomes" id="UP001652660"/>
    </source>
</evidence>
<feature type="compositionally biased region" description="Acidic residues" evidence="4">
    <location>
        <begin position="51"/>
        <end position="64"/>
    </location>
</feature>
<dbReference type="InterPro" id="IPR009057">
    <property type="entry name" value="Homeodomain-like_sf"/>
</dbReference>
<dbReference type="SUPFAM" id="SSF46689">
    <property type="entry name" value="Homeodomain-like"/>
    <property type="match status" value="1"/>
</dbReference>
<keyword evidence="5" id="KW-1185">Reference proteome</keyword>
<keyword evidence="2" id="KW-0804">Transcription</keyword>
<keyword evidence="3" id="KW-0539">Nucleus</keyword>
<feature type="compositionally biased region" description="Low complexity" evidence="4">
    <location>
        <begin position="1195"/>
        <end position="1205"/>
    </location>
</feature>
<feature type="compositionally biased region" description="Basic residues" evidence="4">
    <location>
        <begin position="1287"/>
        <end position="1296"/>
    </location>
</feature>
<proteinExistence type="predicted"/>
<feature type="compositionally biased region" description="Basic residues" evidence="4">
    <location>
        <begin position="296"/>
        <end position="307"/>
    </location>
</feature>
<feature type="compositionally biased region" description="Acidic residues" evidence="4">
    <location>
        <begin position="253"/>
        <end position="262"/>
    </location>
</feature>
<accession>A0ABM4VQ02</accession>
<name>A0ABM4VQ02_COFAR</name>
<dbReference type="Proteomes" id="UP001652660">
    <property type="component" value="Chromosome 9e"/>
</dbReference>
<keyword evidence="1" id="KW-0805">Transcription regulation</keyword>
<dbReference type="PANTHER" id="PTHR16088:SF3">
    <property type="entry name" value="GON-4-LIKE PROTEIN"/>
    <property type="match status" value="1"/>
</dbReference>
<dbReference type="PANTHER" id="PTHR16088">
    <property type="entry name" value="YY1 ASSOCIATED PROTEIN-RELATED"/>
    <property type="match status" value="1"/>
</dbReference>
<feature type="region of interest" description="Disordered" evidence="4">
    <location>
        <begin position="29"/>
        <end position="158"/>
    </location>
</feature>
<feature type="region of interest" description="Disordered" evidence="4">
    <location>
        <begin position="240"/>
        <end position="262"/>
    </location>
</feature>